<evidence type="ECO:0000256" key="7">
    <source>
        <dbReference type="SAM" id="MobiDB-lite"/>
    </source>
</evidence>
<dbReference type="GO" id="GO:0003755">
    <property type="term" value="F:peptidyl-prolyl cis-trans isomerase activity"/>
    <property type="evidence" value="ECO:0007669"/>
    <property type="project" value="UniProtKB-UniRule"/>
</dbReference>
<comment type="catalytic activity">
    <reaction evidence="1 5 6">
        <text>[protein]-peptidylproline (omega=180) = [protein]-peptidylproline (omega=0)</text>
        <dbReference type="Rhea" id="RHEA:16237"/>
        <dbReference type="Rhea" id="RHEA-COMP:10747"/>
        <dbReference type="Rhea" id="RHEA-COMP:10748"/>
        <dbReference type="ChEBI" id="CHEBI:83833"/>
        <dbReference type="ChEBI" id="CHEBI:83834"/>
        <dbReference type="EC" id="5.2.1.8"/>
    </reaction>
</comment>
<comment type="caution">
    <text evidence="10">The sequence shown here is derived from an EMBL/GenBank/DDBJ whole genome shotgun (WGS) entry which is preliminary data.</text>
</comment>
<proteinExistence type="inferred from homology"/>
<evidence type="ECO:0000256" key="8">
    <source>
        <dbReference type="SAM" id="Phobius"/>
    </source>
</evidence>
<feature type="region of interest" description="Disordered" evidence="7">
    <location>
        <begin position="157"/>
        <end position="181"/>
    </location>
</feature>
<keyword evidence="3 5" id="KW-0697">Rotamase</keyword>
<evidence type="ECO:0000256" key="5">
    <source>
        <dbReference type="PROSITE-ProRule" id="PRU00277"/>
    </source>
</evidence>
<sequence>MTEITRVPLQPLAKGSVSRIWLGSLAAVLLGGVVAVAAKPPLVGVKTLKAGEGPNPTAADLIMINYVGKLDNGTVFDQNKNVVMQMQGVVPGFAKALAQTQRGGHYLVKIPAKLAYGDKAVGPIPANSDITFDLEVIDFRNRAELEAQQRMMEQMMRAQGGGAAGHGAPAAEGSPEAAPVQ</sequence>
<keyword evidence="4 5" id="KW-0413">Isomerase</keyword>
<evidence type="ECO:0000259" key="9">
    <source>
        <dbReference type="PROSITE" id="PS50059"/>
    </source>
</evidence>
<evidence type="ECO:0000256" key="2">
    <source>
        <dbReference type="ARBA" id="ARBA00006577"/>
    </source>
</evidence>
<evidence type="ECO:0000256" key="3">
    <source>
        <dbReference type="ARBA" id="ARBA00023110"/>
    </source>
</evidence>
<dbReference type="OrthoDB" id="9812109at2"/>
<dbReference type="EC" id="5.2.1.8" evidence="6"/>
<dbReference type="Pfam" id="PF00254">
    <property type="entry name" value="FKBP_C"/>
    <property type="match status" value="1"/>
</dbReference>
<keyword evidence="8" id="KW-1133">Transmembrane helix</keyword>
<dbReference type="InterPro" id="IPR046357">
    <property type="entry name" value="PPIase_dom_sf"/>
</dbReference>
<protein>
    <recommendedName>
        <fullName evidence="6">Peptidyl-prolyl cis-trans isomerase</fullName>
        <ecNumber evidence="6">5.2.1.8</ecNumber>
    </recommendedName>
</protein>
<keyword evidence="8" id="KW-0472">Membrane</keyword>
<organism evidence="10 11">
    <name type="scientific">Novosphingobium umbonatum</name>
    <dbReference type="NCBI Taxonomy" id="1908524"/>
    <lineage>
        <taxon>Bacteria</taxon>
        <taxon>Pseudomonadati</taxon>
        <taxon>Pseudomonadota</taxon>
        <taxon>Alphaproteobacteria</taxon>
        <taxon>Sphingomonadales</taxon>
        <taxon>Sphingomonadaceae</taxon>
        <taxon>Novosphingobium</taxon>
    </lineage>
</organism>
<name>A0A437N629_9SPHN</name>
<dbReference type="PROSITE" id="PS50059">
    <property type="entry name" value="FKBP_PPIASE"/>
    <property type="match status" value="1"/>
</dbReference>
<dbReference type="SUPFAM" id="SSF54534">
    <property type="entry name" value="FKBP-like"/>
    <property type="match status" value="1"/>
</dbReference>
<feature type="transmembrane region" description="Helical" evidence="8">
    <location>
        <begin position="20"/>
        <end position="38"/>
    </location>
</feature>
<gene>
    <name evidence="10" type="ORF">EOE18_08715</name>
</gene>
<keyword evidence="8" id="KW-0812">Transmembrane</keyword>
<keyword evidence="11" id="KW-1185">Reference proteome</keyword>
<accession>A0A437N629</accession>
<dbReference type="PANTHER" id="PTHR43811">
    <property type="entry name" value="FKBP-TYPE PEPTIDYL-PROLYL CIS-TRANS ISOMERASE FKPA"/>
    <property type="match status" value="1"/>
</dbReference>
<dbReference type="AlphaFoldDB" id="A0A437N629"/>
<feature type="domain" description="PPIase FKBP-type" evidence="9">
    <location>
        <begin position="59"/>
        <end position="140"/>
    </location>
</feature>
<dbReference type="PANTHER" id="PTHR43811:SF19">
    <property type="entry name" value="39 KDA FK506-BINDING NUCLEAR PROTEIN"/>
    <property type="match status" value="1"/>
</dbReference>
<dbReference type="InterPro" id="IPR001179">
    <property type="entry name" value="PPIase_FKBP_dom"/>
</dbReference>
<feature type="compositionally biased region" description="Low complexity" evidence="7">
    <location>
        <begin position="166"/>
        <end position="181"/>
    </location>
</feature>
<evidence type="ECO:0000313" key="11">
    <source>
        <dbReference type="Proteomes" id="UP000282837"/>
    </source>
</evidence>
<comment type="similarity">
    <text evidence="2 6">Belongs to the FKBP-type PPIase family.</text>
</comment>
<dbReference type="Gene3D" id="3.10.50.40">
    <property type="match status" value="1"/>
</dbReference>
<dbReference type="EMBL" id="SACO01000005">
    <property type="protein sequence ID" value="RVU05378.1"/>
    <property type="molecule type" value="Genomic_DNA"/>
</dbReference>
<reference evidence="10 11" key="1">
    <citation type="submission" date="2019-01" db="EMBL/GenBank/DDBJ databases">
        <authorList>
            <person name="Chen W.-M."/>
        </authorList>
    </citation>
    <scope>NUCLEOTIDE SEQUENCE [LARGE SCALE GENOMIC DNA]</scope>
    <source>
        <strain evidence="10 11">FSY-9</strain>
    </source>
</reference>
<evidence type="ECO:0000256" key="6">
    <source>
        <dbReference type="RuleBase" id="RU003915"/>
    </source>
</evidence>
<dbReference type="Proteomes" id="UP000282837">
    <property type="component" value="Unassembled WGS sequence"/>
</dbReference>
<evidence type="ECO:0000313" key="10">
    <source>
        <dbReference type="EMBL" id="RVU05378.1"/>
    </source>
</evidence>
<evidence type="ECO:0000256" key="1">
    <source>
        <dbReference type="ARBA" id="ARBA00000971"/>
    </source>
</evidence>
<dbReference type="RefSeq" id="WP_127708421.1">
    <property type="nucleotide sequence ID" value="NZ_SACO01000005.1"/>
</dbReference>
<evidence type="ECO:0000256" key="4">
    <source>
        <dbReference type="ARBA" id="ARBA00023235"/>
    </source>
</evidence>